<evidence type="ECO:0000256" key="1">
    <source>
        <dbReference type="ARBA" id="ARBA00037999"/>
    </source>
</evidence>
<dbReference type="CDD" id="cd00616">
    <property type="entry name" value="AHBA_syn"/>
    <property type="match status" value="1"/>
</dbReference>
<evidence type="ECO:0000256" key="2">
    <source>
        <dbReference type="RuleBase" id="RU004508"/>
    </source>
</evidence>
<dbReference type="PANTHER" id="PTHR30244:SF34">
    <property type="entry name" value="DTDP-4-AMINO-4,6-DIDEOXYGALACTOSE TRANSAMINASE"/>
    <property type="match status" value="1"/>
</dbReference>
<reference evidence="4" key="1">
    <citation type="journal article" date="2019" name="Int. J. Syst. Evol. Microbiol.">
        <title>The Global Catalogue of Microorganisms (GCM) 10K type strain sequencing project: providing services to taxonomists for standard genome sequencing and annotation.</title>
        <authorList>
            <consortium name="The Broad Institute Genomics Platform"/>
            <consortium name="The Broad Institute Genome Sequencing Center for Infectious Disease"/>
            <person name="Wu L."/>
            <person name="Ma J."/>
        </authorList>
    </citation>
    <scope>NUCLEOTIDE SEQUENCE [LARGE SCALE GENOMIC DNA]</scope>
    <source>
        <strain evidence="4">CGMCC 4.7466</strain>
    </source>
</reference>
<dbReference type="EC" id="2.6.1.59" evidence="3"/>
<dbReference type="RefSeq" id="WP_377067516.1">
    <property type="nucleotide sequence ID" value="NZ_JBHSJJ010000015.1"/>
</dbReference>
<keyword evidence="3" id="KW-0032">Aminotransferase</keyword>
<dbReference type="EMBL" id="JBHSJJ010000015">
    <property type="protein sequence ID" value="MFC4874047.1"/>
    <property type="molecule type" value="Genomic_DNA"/>
</dbReference>
<dbReference type="GO" id="GO:0019180">
    <property type="term" value="F:dTDP-4-amino-4,6-dideoxygalactose transaminase activity"/>
    <property type="evidence" value="ECO:0007669"/>
    <property type="project" value="UniProtKB-EC"/>
</dbReference>
<accession>A0ABV9T699</accession>
<evidence type="ECO:0000313" key="4">
    <source>
        <dbReference type="Proteomes" id="UP001595818"/>
    </source>
</evidence>
<dbReference type="InterPro" id="IPR015424">
    <property type="entry name" value="PyrdxlP-dep_Trfase"/>
</dbReference>
<dbReference type="SUPFAM" id="SSF53383">
    <property type="entry name" value="PLP-dependent transferases"/>
    <property type="match status" value="1"/>
</dbReference>
<dbReference type="PANTHER" id="PTHR30244">
    <property type="entry name" value="TRANSAMINASE"/>
    <property type="match status" value="1"/>
</dbReference>
<dbReference type="Gene3D" id="3.90.1150.10">
    <property type="entry name" value="Aspartate Aminotransferase, domain 1"/>
    <property type="match status" value="1"/>
</dbReference>
<protein>
    <submittedName>
        <fullName evidence="3">dTDP-4-amino-4,6-dideoxygalactose transaminase</fullName>
        <ecNumber evidence="3">2.6.1.59</ecNumber>
    </submittedName>
</protein>
<dbReference type="Pfam" id="PF01041">
    <property type="entry name" value="DegT_DnrJ_EryC1"/>
    <property type="match status" value="1"/>
</dbReference>
<evidence type="ECO:0000313" key="3">
    <source>
        <dbReference type="EMBL" id="MFC4874047.1"/>
    </source>
</evidence>
<sequence length="375" mass="42512">MYKIPFNKPYFTGKETKFIHDALAQGKLSANGKYTGLCQHFFEQRYGFYKTFLTNSCTQALEMTALLMDIRPGDEVIVPSYTFVSTANAFALRGARIVFADSRPDYPGVSIEDLESLITARTKAIVLVHYGGIACDMQQVMGLAGRHGLFVVEDAAAALDAFYINGEGEKQALGTFGHFAAFSFHETKNISSGEGGMLVVNDSRFLESATEIWERGTNRSAFLRGEVERYDWVSLGSAYAPSEITAACLWAQLQHLDDIQSERKRIWEWYDKNLGSIWPQFDGEVPHIPLFSQHNFHMYYLVCTDQKDRDLIISRLGQKGVLAVFHYQCLHRSPFYSALHDGRKLLEAEKYSQSLLRLPFYYGLDTDSLKEMLKD</sequence>
<dbReference type="PIRSF" id="PIRSF000390">
    <property type="entry name" value="PLP_StrS"/>
    <property type="match status" value="1"/>
</dbReference>
<proteinExistence type="inferred from homology"/>
<keyword evidence="4" id="KW-1185">Reference proteome</keyword>
<keyword evidence="2" id="KW-0663">Pyridoxal phosphate</keyword>
<organism evidence="3 4">
    <name type="scientific">Negadavirga shengliensis</name>
    <dbReference type="NCBI Taxonomy" id="1389218"/>
    <lineage>
        <taxon>Bacteria</taxon>
        <taxon>Pseudomonadati</taxon>
        <taxon>Bacteroidota</taxon>
        <taxon>Cytophagia</taxon>
        <taxon>Cytophagales</taxon>
        <taxon>Cyclobacteriaceae</taxon>
        <taxon>Negadavirga</taxon>
    </lineage>
</organism>
<comment type="similarity">
    <text evidence="1 2">Belongs to the DegT/DnrJ/EryC1 family.</text>
</comment>
<dbReference type="Gene3D" id="3.40.640.10">
    <property type="entry name" value="Type I PLP-dependent aspartate aminotransferase-like (Major domain)"/>
    <property type="match status" value="1"/>
</dbReference>
<dbReference type="InterPro" id="IPR000653">
    <property type="entry name" value="DegT/StrS_aminotransferase"/>
</dbReference>
<dbReference type="Proteomes" id="UP001595818">
    <property type="component" value="Unassembled WGS sequence"/>
</dbReference>
<name>A0ABV9T699_9BACT</name>
<dbReference type="InterPro" id="IPR015421">
    <property type="entry name" value="PyrdxlP-dep_Trfase_major"/>
</dbReference>
<keyword evidence="3" id="KW-0808">Transferase</keyword>
<comment type="caution">
    <text evidence="3">The sequence shown here is derived from an EMBL/GenBank/DDBJ whole genome shotgun (WGS) entry which is preliminary data.</text>
</comment>
<dbReference type="InterPro" id="IPR015422">
    <property type="entry name" value="PyrdxlP-dep_Trfase_small"/>
</dbReference>
<gene>
    <name evidence="3" type="primary">rffA</name>
    <name evidence="3" type="synonym">fcnA</name>
    <name evidence="3" type="synonym">wecE</name>
    <name evidence="3" type="ORF">ACFPFU_20240</name>
</gene>
<dbReference type="NCBIfam" id="NF008687">
    <property type="entry name" value="PRK11706.1"/>
    <property type="match status" value="1"/>
</dbReference>